<comment type="subunit">
    <text evidence="3">Homodimer.</text>
</comment>
<dbReference type="SMART" id="SM00347">
    <property type="entry name" value="HTH_MARR"/>
    <property type="match status" value="1"/>
</dbReference>
<keyword evidence="6" id="KW-0805">Transcription regulation</keyword>
<keyword evidence="7" id="KW-0238">DNA-binding</keyword>
<dbReference type="RefSeq" id="WP_283831360.1">
    <property type="nucleotide sequence ID" value="NZ_JASJEU010000007.1"/>
</dbReference>
<dbReference type="InterPro" id="IPR036388">
    <property type="entry name" value="WH-like_DNA-bd_sf"/>
</dbReference>
<dbReference type="PANTHER" id="PTHR33238">
    <property type="entry name" value="IRON (METAL) DEPENDENT REPRESSOR, DTXR FAMILY"/>
    <property type="match status" value="1"/>
</dbReference>
<dbReference type="InterPro" id="IPR001367">
    <property type="entry name" value="Fe_dep_repressor"/>
</dbReference>
<comment type="subcellular location">
    <subcellularLocation>
        <location evidence="1">Cytoplasm</location>
    </subcellularLocation>
</comment>
<evidence type="ECO:0000256" key="3">
    <source>
        <dbReference type="ARBA" id="ARBA00011738"/>
    </source>
</evidence>
<evidence type="ECO:0000256" key="6">
    <source>
        <dbReference type="ARBA" id="ARBA00023015"/>
    </source>
</evidence>
<comment type="caution">
    <text evidence="14">The sequence shown here is derived from an EMBL/GenBank/DDBJ whole genome shotgun (WGS) entry which is preliminary data.</text>
</comment>
<evidence type="ECO:0000256" key="12">
    <source>
        <dbReference type="SAM" id="MobiDB-lite"/>
    </source>
</evidence>
<keyword evidence="9" id="KW-0804">Transcription</keyword>
<dbReference type="InterPro" id="IPR000835">
    <property type="entry name" value="HTH_MarR-typ"/>
</dbReference>
<keyword evidence="15" id="KW-1185">Reference proteome</keyword>
<evidence type="ECO:0000256" key="10">
    <source>
        <dbReference type="ARBA" id="ARBA00023211"/>
    </source>
</evidence>
<evidence type="ECO:0000256" key="4">
    <source>
        <dbReference type="ARBA" id="ARBA00022490"/>
    </source>
</evidence>
<evidence type="ECO:0000256" key="8">
    <source>
        <dbReference type="ARBA" id="ARBA00023159"/>
    </source>
</evidence>
<evidence type="ECO:0000256" key="7">
    <source>
        <dbReference type="ARBA" id="ARBA00023125"/>
    </source>
</evidence>
<evidence type="ECO:0000259" key="13">
    <source>
        <dbReference type="PROSITE" id="PS50944"/>
    </source>
</evidence>
<dbReference type="SMART" id="SM00529">
    <property type="entry name" value="HTH_DTXR"/>
    <property type="match status" value="1"/>
</dbReference>
<keyword evidence="8" id="KW-0010">Activator</keyword>
<reference evidence="14 15" key="1">
    <citation type="submission" date="2023-05" db="EMBL/GenBank/DDBJ databases">
        <title>Gordonibacter KGMB12511T sp. nov., isolated from faeces of healthy Korean.</title>
        <authorList>
            <person name="Kim H.S."/>
            <person name="Kim J.-S."/>
            <person name="Suh M.K."/>
            <person name="Eom M.K."/>
            <person name="Do H.E."/>
            <person name="Lee J.-S."/>
        </authorList>
    </citation>
    <scope>NUCLEOTIDE SEQUENCE [LARGE SCALE GENOMIC DNA]</scope>
    <source>
        <strain evidence="14 15">KGMB12511</strain>
    </source>
</reference>
<evidence type="ECO:0000256" key="2">
    <source>
        <dbReference type="ARBA" id="ARBA00007871"/>
    </source>
</evidence>
<dbReference type="EMBL" id="JASJEU010000007">
    <property type="protein sequence ID" value="MDJ1649863.1"/>
    <property type="molecule type" value="Genomic_DNA"/>
</dbReference>
<proteinExistence type="inferred from homology"/>
<dbReference type="SUPFAM" id="SSF46785">
    <property type="entry name" value="Winged helix' DNA-binding domain"/>
    <property type="match status" value="1"/>
</dbReference>
<dbReference type="InterPro" id="IPR022687">
    <property type="entry name" value="HTH_DTXR"/>
</dbReference>
<feature type="region of interest" description="Disordered" evidence="12">
    <location>
        <begin position="128"/>
        <end position="149"/>
    </location>
</feature>
<organism evidence="14 15">
    <name type="scientific">Gordonibacter faecis</name>
    <dbReference type="NCBI Taxonomy" id="3047475"/>
    <lineage>
        <taxon>Bacteria</taxon>
        <taxon>Bacillati</taxon>
        <taxon>Actinomycetota</taxon>
        <taxon>Coriobacteriia</taxon>
        <taxon>Eggerthellales</taxon>
        <taxon>Eggerthellaceae</taxon>
        <taxon>Gordonibacter</taxon>
    </lineage>
</organism>
<protein>
    <recommendedName>
        <fullName evidence="11">Manganese transport regulator</fullName>
    </recommendedName>
</protein>
<keyword evidence="4" id="KW-0963">Cytoplasm</keyword>
<keyword evidence="5" id="KW-0678">Repressor</keyword>
<accession>A0ABT7DMT3</accession>
<evidence type="ECO:0000313" key="15">
    <source>
        <dbReference type="Proteomes" id="UP001232750"/>
    </source>
</evidence>
<dbReference type="Gene3D" id="1.10.60.10">
    <property type="entry name" value="Iron dependent repressor, metal binding and dimerisation domain"/>
    <property type="match status" value="1"/>
</dbReference>
<name>A0ABT7DMT3_9ACTN</name>
<dbReference type="InterPro" id="IPR050536">
    <property type="entry name" value="DtxR_MntR_Metal-Reg"/>
</dbReference>
<dbReference type="InterPro" id="IPR022689">
    <property type="entry name" value="Iron_dep_repressor"/>
</dbReference>
<keyword evidence="10" id="KW-0464">Manganese</keyword>
<dbReference type="Pfam" id="PF01325">
    <property type="entry name" value="Fe_dep_repress"/>
    <property type="match status" value="1"/>
</dbReference>
<evidence type="ECO:0000256" key="5">
    <source>
        <dbReference type="ARBA" id="ARBA00022491"/>
    </source>
</evidence>
<dbReference type="SUPFAM" id="SSF47979">
    <property type="entry name" value="Iron-dependent repressor protein, dimerization domain"/>
    <property type="match status" value="1"/>
</dbReference>
<dbReference type="Proteomes" id="UP001232750">
    <property type="component" value="Unassembled WGS sequence"/>
</dbReference>
<dbReference type="Pfam" id="PF02742">
    <property type="entry name" value="Fe_dep_repr_C"/>
    <property type="match status" value="1"/>
</dbReference>
<feature type="domain" description="HTH dtxR-type" evidence="13">
    <location>
        <begin position="17"/>
        <end position="76"/>
    </location>
</feature>
<dbReference type="Gene3D" id="1.10.10.10">
    <property type="entry name" value="Winged helix-like DNA-binding domain superfamily/Winged helix DNA-binding domain"/>
    <property type="match status" value="1"/>
</dbReference>
<dbReference type="InterPro" id="IPR036421">
    <property type="entry name" value="Fe_dep_repressor_sf"/>
</dbReference>
<evidence type="ECO:0000313" key="14">
    <source>
        <dbReference type="EMBL" id="MDJ1649863.1"/>
    </source>
</evidence>
<comment type="similarity">
    <text evidence="2">Belongs to the DtxR/MntR family.</text>
</comment>
<evidence type="ECO:0000256" key="1">
    <source>
        <dbReference type="ARBA" id="ARBA00004496"/>
    </source>
</evidence>
<sequence length="149" mass="16200">MRDDANAGCGARSRVPTESSEDYLEAILVIRRLRGSCRNVDIAERMGVAKPSVTKALGNLARRGLAEVVGRDVRLTEEGGRLAEATLAKHRFFERLLAESGVDAETASAEACRMEHCLSEESFRKLADRLGSGGRRPGSRAASERPEET</sequence>
<dbReference type="PROSITE" id="PS50944">
    <property type="entry name" value="HTH_DTXR"/>
    <property type="match status" value="1"/>
</dbReference>
<dbReference type="PANTHER" id="PTHR33238:SF11">
    <property type="entry name" value="TRANSCRIPTIONAL REGULATOR MNTR"/>
    <property type="match status" value="1"/>
</dbReference>
<gene>
    <name evidence="14" type="ORF">QNJ86_03525</name>
</gene>
<dbReference type="InterPro" id="IPR036390">
    <property type="entry name" value="WH_DNA-bd_sf"/>
</dbReference>
<evidence type="ECO:0000256" key="9">
    <source>
        <dbReference type="ARBA" id="ARBA00023163"/>
    </source>
</evidence>
<evidence type="ECO:0000256" key="11">
    <source>
        <dbReference type="ARBA" id="ARBA00032593"/>
    </source>
</evidence>